<name>A0A1G2LS82_9BACT</name>
<dbReference type="AlphaFoldDB" id="A0A1G2LS82"/>
<dbReference type="SMART" id="SM00448">
    <property type="entry name" value="REC"/>
    <property type="match status" value="1"/>
</dbReference>
<proteinExistence type="predicted"/>
<evidence type="ECO:0000256" key="1">
    <source>
        <dbReference type="ARBA" id="ARBA00022553"/>
    </source>
</evidence>
<protein>
    <recommendedName>
        <fullName evidence="3">Response regulatory domain-containing protein</fullName>
    </recommendedName>
</protein>
<evidence type="ECO:0000313" key="5">
    <source>
        <dbReference type="Proteomes" id="UP000177171"/>
    </source>
</evidence>
<dbReference type="PROSITE" id="PS50110">
    <property type="entry name" value="RESPONSE_REGULATORY"/>
    <property type="match status" value="1"/>
</dbReference>
<dbReference type="InterPro" id="IPR050595">
    <property type="entry name" value="Bact_response_regulator"/>
</dbReference>
<dbReference type="Gene3D" id="3.40.50.2300">
    <property type="match status" value="1"/>
</dbReference>
<gene>
    <name evidence="4" type="ORF">A3G49_06685</name>
</gene>
<dbReference type="Pfam" id="PF00072">
    <property type="entry name" value="Response_reg"/>
    <property type="match status" value="1"/>
</dbReference>
<comment type="caution">
    <text evidence="4">The sequence shown here is derived from an EMBL/GenBank/DDBJ whole genome shotgun (WGS) entry which is preliminary data.</text>
</comment>
<dbReference type="PANTHER" id="PTHR44591">
    <property type="entry name" value="STRESS RESPONSE REGULATOR PROTEIN 1"/>
    <property type="match status" value="1"/>
</dbReference>
<dbReference type="InterPro" id="IPR011006">
    <property type="entry name" value="CheY-like_superfamily"/>
</dbReference>
<dbReference type="PANTHER" id="PTHR44591:SF3">
    <property type="entry name" value="RESPONSE REGULATORY DOMAIN-CONTAINING PROTEIN"/>
    <property type="match status" value="1"/>
</dbReference>
<dbReference type="SUPFAM" id="SSF52172">
    <property type="entry name" value="CheY-like"/>
    <property type="match status" value="1"/>
</dbReference>
<dbReference type="GO" id="GO:0000160">
    <property type="term" value="P:phosphorelay signal transduction system"/>
    <property type="evidence" value="ECO:0007669"/>
    <property type="project" value="InterPro"/>
</dbReference>
<feature type="domain" description="Response regulatory" evidence="3">
    <location>
        <begin position="6"/>
        <end position="122"/>
    </location>
</feature>
<sequence length="137" mass="15062">MKKEPTIIVIEDDVFIKEIIITRLKKDGFNVLDAADGVSGLRLIESSSPDIVLLDLLIPILDGFELLARLNKSGLIKRIPVIVISNLAGEENIKRAKNLGAKEYIIKAQSTTTQIIERIKDSLKNKNEPDIAATVTG</sequence>
<evidence type="ECO:0000256" key="2">
    <source>
        <dbReference type="PROSITE-ProRule" id="PRU00169"/>
    </source>
</evidence>
<keyword evidence="1 2" id="KW-0597">Phosphoprotein</keyword>
<dbReference type="Proteomes" id="UP000177171">
    <property type="component" value="Unassembled WGS sequence"/>
</dbReference>
<accession>A0A1G2LS82</accession>
<feature type="modified residue" description="4-aspartylphosphate" evidence="2">
    <location>
        <position position="55"/>
    </location>
</feature>
<dbReference type="InterPro" id="IPR001789">
    <property type="entry name" value="Sig_transdc_resp-reg_receiver"/>
</dbReference>
<organism evidence="4 5">
    <name type="scientific">Candidatus Sungbacteria bacterium RIFCSPLOWO2_12_FULL_41_11</name>
    <dbReference type="NCBI Taxonomy" id="1802286"/>
    <lineage>
        <taxon>Bacteria</taxon>
        <taxon>Candidatus Sungiibacteriota</taxon>
    </lineage>
</organism>
<evidence type="ECO:0000313" key="4">
    <source>
        <dbReference type="EMBL" id="OHA14515.1"/>
    </source>
</evidence>
<evidence type="ECO:0000259" key="3">
    <source>
        <dbReference type="PROSITE" id="PS50110"/>
    </source>
</evidence>
<reference evidence="4 5" key="1">
    <citation type="journal article" date="2016" name="Nat. Commun.">
        <title>Thousands of microbial genomes shed light on interconnected biogeochemical processes in an aquifer system.</title>
        <authorList>
            <person name="Anantharaman K."/>
            <person name="Brown C.T."/>
            <person name="Hug L.A."/>
            <person name="Sharon I."/>
            <person name="Castelle C.J."/>
            <person name="Probst A.J."/>
            <person name="Thomas B.C."/>
            <person name="Singh A."/>
            <person name="Wilkins M.J."/>
            <person name="Karaoz U."/>
            <person name="Brodie E.L."/>
            <person name="Williams K.H."/>
            <person name="Hubbard S.S."/>
            <person name="Banfield J.F."/>
        </authorList>
    </citation>
    <scope>NUCLEOTIDE SEQUENCE [LARGE SCALE GENOMIC DNA]</scope>
</reference>
<dbReference type="EMBL" id="MHQY01000007">
    <property type="protein sequence ID" value="OHA14515.1"/>
    <property type="molecule type" value="Genomic_DNA"/>
</dbReference>